<gene>
    <name evidence="8" type="ORF">EPJ80_00440</name>
</gene>
<dbReference type="AlphaFoldDB" id="A0A5C8CIX9"/>
<dbReference type="InterPro" id="IPR000192">
    <property type="entry name" value="Aminotrans_V_dom"/>
</dbReference>
<evidence type="ECO:0000256" key="2">
    <source>
        <dbReference type="ARBA" id="ARBA00010447"/>
    </source>
</evidence>
<comment type="cofactor">
    <cofactor evidence="1 6">
        <name>pyridoxal 5'-phosphate</name>
        <dbReference type="ChEBI" id="CHEBI:597326"/>
    </cofactor>
</comment>
<dbReference type="Gene3D" id="3.90.1150.10">
    <property type="entry name" value="Aspartate Aminotransferase, domain 1"/>
    <property type="match status" value="1"/>
</dbReference>
<keyword evidence="8" id="KW-0032">Aminotransferase</keyword>
<evidence type="ECO:0000259" key="7">
    <source>
        <dbReference type="Pfam" id="PF00266"/>
    </source>
</evidence>
<evidence type="ECO:0000256" key="6">
    <source>
        <dbReference type="RuleBase" id="RU004504"/>
    </source>
</evidence>
<dbReference type="PROSITE" id="PS00595">
    <property type="entry name" value="AA_TRANSFER_CLASS_5"/>
    <property type="match status" value="1"/>
</dbReference>
<name>A0A5C8CIX9_9SPIR</name>
<keyword evidence="8" id="KW-0808">Transferase</keyword>
<evidence type="ECO:0000256" key="4">
    <source>
        <dbReference type="ARBA" id="ARBA00022898"/>
    </source>
</evidence>
<dbReference type="GO" id="GO:0031071">
    <property type="term" value="F:cysteine desulfurase activity"/>
    <property type="evidence" value="ECO:0007669"/>
    <property type="project" value="UniProtKB-EC"/>
</dbReference>
<dbReference type="InterPro" id="IPR016454">
    <property type="entry name" value="Cysteine_dSase"/>
</dbReference>
<dbReference type="InterPro" id="IPR015422">
    <property type="entry name" value="PyrdxlP-dep_Trfase_small"/>
</dbReference>
<protein>
    <recommendedName>
        <fullName evidence="3">cysteine desulfurase</fullName>
        <ecNumber evidence="3">2.8.1.7</ecNumber>
    </recommendedName>
</protein>
<reference evidence="8 9" key="1">
    <citation type="journal article" date="1992" name="Lakartidningen">
        <title>[Penicillin V and not amoxicillin is the first choice preparation in acute otitis].</title>
        <authorList>
            <person name="Kamme C."/>
            <person name="Lundgren K."/>
            <person name="Prellner K."/>
        </authorList>
    </citation>
    <scope>NUCLEOTIDE SEQUENCE [LARGE SCALE GENOMIC DNA]</scope>
    <source>
        <strain evidence="8 9">W1</strain>
    </source>
</reference>
<sequence>MKNKNYYFDNSTTSFPKPKEVAEEMSNFIINIGGTYGRVNTERGKETTKKIEECRESLANILGVKNSSNVIFTSGATRSINDILIGLDLHDTKVLISSLEHNAVLRPIYKLSKNKNVEYQLIPSIKNNSENGLIDIDKLSNIIKKDKNKISLIIVNMESNISGVIQPIKKIKETIGNIPLLVDATQSIGIKKIEAEKWNIDFLAFTGHKGLLGPTGTGGFYVKNSKKLKPAYFGGGFGDYYETPYSIPEIYESGTPNTVGIIGLLAALKNKPDWKINIDDLIETIKEIESMNKYKVIWSKNKKYQGFLFSITLKNNDMDMANLTYKLYNDYNIECRYGFHCSFLSHNFYGNKEGAIRFSFSPYTKKEDLKYLINILGKKLW</sequence>
<dbReference type="Pfam" id="PF00266">
    <property type="entry name" value="Aminotran_5"/>
    <property type="match status" value="1"/>
</dbReference>
<keyword evidence="4" id="KW-0663">Pyridoxal phosphate</keyword>
<organism evidence="8 9">
    <name type="scientific">Brachyspira aalborgi</name>
    <dbReference type="NCBI Taxonomy" id="29522"/>
    <lineage>
        <taxon>Bacteria</taxon>
        <taxon>Pseudomonadati</taxon>
        <taxon>Spirochaetota</taxon>
        <taxon>Spirochaetia</taxon>
        <taxon>Brachyspirales</taxon>
        <taxon>Brachyspiraceae</taxon>
        <taxon>Brachyspira</taxon>
    </lineage>
</organism>
<accession>A0A5C8CIX9</accession>
<evidence type="ECO:0000256" key="3">
    <source>
        <dbReference type="ARBA" id="ARBA00012239"/>
    </source>
</evidence>
<evidence type="ECO:0000313" key="8">
    <source>
        <dbReference type="EMBL" id="TXJ13250.1"/>
    </source>
</evidence>
<dbReference type="SUPFAM" id="SSF53383">
    <property type="entry name" value="PLP-dependent transferases"/>
    <property type="match status" value="1"/>
</dbReference>
<comment type="similarity">
    <text evidence="2">Belongs to the class-V pyridoxal-phosphate-dependent aminotransferase family. Csd subfamily.</text>
</comment>
<dbReference type="Gene3D" id="3.40.640.10">
    <property type="entry name" value="Type I PLP-dependent aspartate aminotransferase-like (Major domain)"/>
    <property type="match status" value="1"/>
</dbReference>
<evidence type="ECO:0000256" key="5">
    <source>
        <dbReference type="ARBA" id="ARBA00050776"/>
    </source>
</evidence>
<proteinExistence type="inferred from homology"/>
<comment type="caution">
    <text evidence="8">The sequence shown here is derived from an EMBL/GenBank/DDBJ whole genome shotgun (WGS) entry which is preliminary data.</text>
</comment>
<dbReference type="InterPro" id="IPR020578">
    <property type="entry name" value="Aminotrans_V_PyrdxlP_BS"/>
</dbReference>
<dbReference type="InterPro" id="IPR015421">
    <property type="entry name" value="PyrdxlP-dep_Trfase_major"/>
</dbReference>
<dbReference type="Proteomes" id="UP000325116">
    <property type="component" value="Unassembled WGS sequence"/>
</dbReference>
<dbReference type="PIRSF" id="PIRSF005572">
    <property type="entry name" value="NifS"/>
    <property type="match status" value="1"/>
</dbReference>
<feature type="domain" description="Aminotransferase class V" evidence="7">
    <location>
        <begin position="7"/>
        <end position="372"/>
    </location>
</feature>
<dbReference type="InterPro" id="IPR015424">
    <property type="entry name" value="PyrdxlP-dep_Trfase"/>
</dbReference>
<evidence type="ECO:0000256" key="1">
    <source>
        <dbReference type="ARBA" id="ARBA00001933"/>
    </source>
</evidence>
<evidence type="ECO:0000313" key="9">
    <source>
        <dbReference type="Proteomes" id="UP000325116"/>
    </source>
</evidence>
<dbReference type="EC" id="2.8.1.7" evidence="3"/>
<dbReference type="EMBL" id="SAXT01000001">
    <property type="protein sequence ID" value="TXJ13250.1"/>
    <property type="molecule type" value="Genomic_DNA"/>
</dbReference>
<comment type="catalytic activity">
    <reaction evidence="5">
        <text>(sulfur carrier)-H + L-cysteine = (sulfur carrier)-SH + L-alanine</text>
        <dbReference type="Rhea" id="RHEA:43892"/>
        <dbReference type="Rhea" id="RHEA-COMP:14737"/>
        <dbReference type="Rhea" id="RHEA-COMP:14739"/>
        <dbReference type="ChEBI" id="CHEBI:29917"/>
        <dbReference type="ChEBI" id="CHEBI:35235"/>
        <dbReference type="ChEBI" id="CHEBI:57972"/>
        <dbReference type="ChEBI" id="CHEBI:64428"/>
        <dbReference type="EC" id="2.8.1.7"/>
    </reaction>
</comment>
<dbReference type="PANTHER" id="PTHR43586">
    <property type="entry name" value="CYSTEINE DESULFURASE"/>
    <property type="match status" value="1"/>
</dbReference>
<dbReference type="GO" id="GO:0008483">
    <property type="term" value="F:transaminase activity"/>
    <property type="evidence" value="ECO:0007669"/>
    <property type="project" value="UniProtKB-KW"/>
</dbReference>
<dbReference type="RefSeq" id="WP_147757460.1">
    <property type="nucleotide sequence ID" value="NZ_SAXT01000001.1"/>
</dbReference>
<dbReference type="PANTHER" id="PTHR43586:SF4">
    <property type="entry name" value="ISOPENICILLIN N EPIMERASE"/>
    <property type="match status" value="1"/>
</dbReference>